<proteinExistence type="predicted"/>
<feature type="chain" id="PRO_5043345683" description="Secreted protein" evidence="1">
    <location>
        <begin position="30"/>
        <end position="124"/>
    </location>
</feature>
<gene>
    <name evidence="2" type="ORF">OG626_28985</name>
</gene>
<evidence type="ECO:0000256" key="1">
    <source>
        <dbReference type="SAM" id="SignalP"/>
    </source>
</evidence>
<keyword evidence="1" id="KW-0732">Signal</keyword>
<name>A0AAU3H1Y7_9ACTN</name>
<dbReference type="EMBL" id="CP109535">
    <property type="protein sequence ID" value="WTY98655.1"/>
    <property type="molecule type" value="Genomic_DNA"/>
</dbReference>
<evidence type="ECO:0000313" key="2">
    <source>
        <dbReference type="EMBL" id="WTY98655.1"/>
    </source>
</evidence>
<sequence>MRSTRRRTWALLAGVAVVAGLLAPVAVSAANRAGSGAAAPLVKPEPEPSGAECRTSVEGSRVVAYCHNPYPTTDLVRLHTECARWWDVDADGAAVAVQPGRTVKIEDRCWKEVDSAWVSHSVTS</sequence>
<protein>
    <recommendedName>
        <fullName evidence="3">Secreted protein</fullName>
    </recommendedName>
</protein>
<dbReference type="AlphaFoldDB" id="A0AAU3H1Y7"/>
<reference evidence="2" key="1">
    <citation type="submission" date="2022-10" db="EMBL/GenBank/DDBJ databases">
        <title>The complete genomes of actinobacterial strains from the NBC collection.</title>
        <authorList>
            <person name="Joergensen T.S."/>
            <person name="Alvarez Arevalo M."/>
            <person name="Sterndorff E.B."/>
            <person name="Faurdal D."/>
            <person name="Vuksanovic O."/>
            <person name="Mourched A.-S."/>
            <person name="Charusanti P."/>
            <person name="Shaw S."/>
            <person name="Blin K."/>
            <person name="Weber T."/>
        </authorList>
    </citation>
    <scope>NUCLEOTIDE SEQUENCE</scope>
    <source>
        <strain evidence="2">NBC_01401</strain>
    </source>
</reference>
<feature type="signal peptide" evidence="1">
    <location>
        <begin position="1"/>
        <end position="29"/>
    </location>
</feature>
<organism evidence="2">
    <name type="scientific">Streptomyces sp. NBC_01401</name>
    <dbReference type="NCBI Taxonomy" id="2903854"/>
    <lineage>
        <taxon>Bacteria</taxon>
        <taxon>Bacillati</taxon>
        <taxon>Actinomycetota</taxon>
        <taxon>Actinomycetes</taxon>
        <taxon>Kitasatosporales</taxon>
        <taxon>Streptomycetaceae</taxon>
        <taxon>Streptomyces</taxon>
    </lineage>
</organism>
<evidence type="ECO:0008006" key="3">
    <source>
        <dbReference type="Google" id="ProtNLM"/>
    </source>
</evidence>
<accession>A0AAU3H1Y7</accession>